<feature type="compositionally biased region" description="Pro residues" evidence="1">
    <location>
        <begin position="19"/>
        <end position="30"/>
    </location>
</feature>
<reference evidence="2" key="1">
    <citation type="submission" date="2022-08" db="EMBL/GenBank/DDBJ databases">
        <title>Draft genome sequence of Lysinibacillus sp. strain KH24.</title>
        <authorList>
            <person name="Kanbe H."/>
            <person name="Itoh H."/>
        </authorList>
    </citation>
    <scope>NUCLEOTIDE SEQUENCE</scope>
    <source>
        <strain evidence="2">KH24</strain>
    </source>
</reference>
<proteinExistence type="predicted"/>
<organism evidence="2 3">
    <name type="scientific">Lysinibacillus piscis</name>
    <dbReference type="NCBI Taxonomy" id="2518931"/>
    <lineage>
        <taxon>Bacteria</taxon>
        <taxon>Bacillati</taxon>
        <taxon>Bacillota</taxon>
        <taxon>Bacilli</taxon>
        <taxon>Bacillales</taxon>
        <taxon>Bacillaceae</taxon>
        <taxon>Lysinibacillus</taxon>
    </lineage>
</organism>
<evidence type="ECO:0008006" key="4">
    <source>
        <dbReference type="Google" id="ProtNLM"/>
    </source>
</evidence>
<feature type="compositionally biased region" description="Pro residues" evidence="1">
    <location>
        <begin position="38"/>
        <end position="48"/>
    </location>
</feature>
<evidence type="ECO:0000313" key="3">
    <source>
        <dbReference type="Proteomes" id="UP001065593"/>
    </source>
</evidence>
<name>A0ABQ5NMG9_9BACI</name>
<dbReference type="Proteomes" id="UP001065593">
    <property type="component" value="Unassembled WGS sequence"/>
</dbReference>
<keyword evidence="3" id="KW-1185">Reference proteome</keyword>
<gene>
    <name evidence="2" type="ORF">LYSBPC_26560</name>
</gene>
<evidence type="ECO:0000313" key="2">
    <source>
        <dbReference type="EMBL" id="GLC89529.1"/>
    </source>
</evidence>
<dbReference type="EMBL" id="BRZA01000003">
    <property type="protein sequence ID" value="GLC89529.1"/>
    <property type="molecule type" value="Genomic_DNA"/>
</dbReference>
<evidence type="ECO:0000256" key="1">
    <source>
        <dbReference type="SAM" id="MobiDB-lite"/>
    </source>
</evidence>
<feature type="region of interest" description="Disordered" evidence="1">
    <location>
        <begin position="1"/>
        <end position="51"/>
    </location>
</feature>
<dbReference type="RefSeq" id="WP_264989334.1">
    <property type="nucleotide sequence ID" value="NZ_BRZA01000003.1"/>
</dbReference>
<comment type="caution">
    <text evidence="2">The sequence shown here is derived from an EMBL/GenBank/DDBJ whole genome shotgun (WGS) entry which is preliminary data.</text>
</comment>
<accession>A0ABQ5NMG9</accession>
<sequence length="115" mass="13453">MYHPQNPYGEDFRHFHGGPPEPPFGPPPPSSTGQMPMGAPPGFAPPMPTWQQGTRSIRSCLFRNTYIWMNNGRSFWFYPTAVGQEFIAGFRWSNRHGWRFRTITRNQIRSFECFR</sequence>
<protein>
    <recommendedName>
        <fullName evidence="4">Transporter</fullName>
    </recommendedName>
</protein>